<accession>A0A811K9E7</accession>
<proteinExistence type="predicted"/>
<keyword evidence="1" id="KW-0732">Signal</keyword>
<sequence>MLLKTITMSLLLYLTIFSHGVHAGIVDFFSDIWSSIVGVETEVSSASELANTIVNNTEDEVKSAVKTVPLLPEIEGLGVLCTPCTWGIDFVSSYITDNVYVPIGLATVCPIIYTFDNSANNLLACEIVVAGAVVFSYFGNSEKVCKQVGFCGIPAISNLFKSKRQVVYDATTTPLGLDDILSLMPTDLHDFSQKLTKLSPANYIEVEKTVIHMVSQIREMNPHKLLDSLNKIAPYYT</sequence>
<name>A0A811K9E7_9BILA</name>
<comment type="caution">
    <text evidence="2">The sequence shown here is derived from an EMBL/GenBank/DDBJ whole genome shotgun (WGS) entry which is preliminary data.</text>
</comment>
<feature type="signal peptide" evidence="1">
    <location>
        <begin position="1"/>
        <end position="23"/>
    </location>
</feature>
<evidence type="ECO:0000313" key="2">
    <source>
        <dbReference type="EMBL" id="CAD5212677.1"/>
    </source>
</evidence>
<dbReference type="EMBL" id="CAJFDH010000002">
    <property type="protein sequence ID" value="CAD5212677.1"/>
    <property type="molecule type" value="Genomic_DNA"/>
</dbReference>
<keyword evidence="3" id="KW-1185">Reference proteome</keyword>
<evidence type="ECO:0000256" key="1">
    <source>
        <dbReference type="SAM" id="SignalP"/>
    </source>
</evidence>
<evidence type="ECO:0000313" key="3">
    <source>
        <dbReference type="Proteomes" id="UP000614601"/>
    </source>
</evidence>
<protein>
    <recommendedName>
        <fullName evidence="4">Saposin B-type domain-containing protein</fullName>
    </recommendedName>
</protein>
<dbReference type="EMBL" id="CAJFCW020000002">
    <property type="protein sequence ID" value="CAG9097229.1"/>
    <property type="molecule type" value="Genomic_DNA"/>
</dbReference>
<feature type="chain" id="PRO_5036220932" description="Saposin B-type domain-containing protein" evidence="1">
    <location>
        <begin position="24"/>
        <end position="237"/>
    </location>
</feature>
<gene>
    <name evidence="2" type="ORF">BOKJ2_LOCUS4478</name>
</gene>
<evidence type="ECO:0008006" key="4">
    <source>
        <dbReference type="Google" id="ProtNLM"/>
    </source>
</evidence>
<dbReference type="OrthoDB" id="10416756at2759"/>
<dbReference type="Proteomes" id="UP000783686">
    <property type="component" value="Unassembled WGS sequence"/>
</dbReference>
<dbReference type="Proteomes" id="UP000614601">
    <property type="component" value="Unassembled WGS sequence"/>
</dbReference>
<dbReference type="AlphaFoldDB" id="A0A811K9E7"/>
<organism evidence="2 3">
    <name type="scientific">Bursaphelenchus okinawaensis</name>
    <dbReference type="NCBI Taxonomy" id="465554"/>
    <lineage>
        <taxon>Eukaryota</taxon>
        <taxon>Metazoa</taxon>
        <taxon>Ecdysozoa</taxon>
        <taxon>Nematoda</taxon>
        <taxon>Chromadorea</taxon>
        <taxon>Rhabditida</taxon>
        <taxon>Tylenchina</taxon>
        <taxon>Tylenchomorpha</taxon>
        <taxon>Aphelenchoidea</taxon>
        <taxon>Aphelenchoididae</taxon>
        <taxon>Bursaphelenchus</taxon>
    </lineage>
</organism>
<reference evidence="2" key="1">
    <citation type="submission" date="2020-09" db="EMBL/GenBank/DDBJ databases">
        <authorList>
            <person name="Kikuchi T."/>
        </authorList>
    </citation>
    <scope>NUCLEOTIDE SEQUENCE</scope>
    <source>
        <strain evidence="2">SH1</strain>
    </source>
</reference>